<organism evidence="2 3">
    <name type="scientific">Setaria digitata</name>
    <dbReference type="NCBI Taxonomy" id="48799"/>
    <lineage>
        <taxon>Eukaryota</taxon>
        <taxon>Metazoa</taxon>
        <taxon>Ecdysozoa</taxon>
        <taxon>Nematoda</taxon>
        <taxon>Chromadorea</taxon>
        <taxon>Rhabditida</taxon>
        <taxon>Spirurina</taxon>
        <taxon>Spiruromorpha</taxon>
        <taxon>Filarioidea</taxon>
        <taxon>Setariidae</taxon>
        <taxon>Setaria</taxon>
    </lineage>
</organism>
<protein>
    <submittedName>
        <fullName evidence="3">FBD domain-containing protein</fullName>
    </submittedName>
</protein>
<keyword evidence="1" id="KW-0812">Transmembrane</keyword>
<sequence length="494" mass="57549">MPGLVLEKDMVRYVNGLMLLRMITVWSVVLIINDLDVIVSFIKLLIDSLSLKISYERTTSENEKSFLSWKDVDILFPPRLNDTLAEVLRLNELLAQRQYKCEESINVGDTKGGFTICMDARPNKTVGNALFISGSPYDFAFYVTAVFPERWTFFVPEGFQLIESLGDVDAEMHYLFQLNDNGVWDSDEILNELSKRRFDTTFISFYSPFLGGKSKKARLQELHDAPKLMEQVLKVLQSEQIHVNIELKRNSQDLVYDWYLLIYHMYFKYHYALIGAESNSACSRTVRNCRYRLSFVKKAHHQVDLPLFGFGSPLEEKRRLVNYLTAFEKENDECDEMKGIKNDIPLLCKINAKNISCGIVYVRLVSEQYMFPYGISPYFSKNLTIHGNENDSWLLITLTDMFNTVNEEKVSKVILDLNGGEWDIFPSLLETIRFKNVILDLDIRVRFWIGEDNENYRRFLMYFLRLESFGFRKIFSKVINDTTALVSFRNTLST</sequence>
<keyword evidence="1" id="KW-0472">Membrane</keyword>
<keyword evidence="1" id="KW-1133">Transmembrane helix</keyword>
<name>A0A915Q627_9BILA</name>
<dbReference type="WBParaSite" id="sdigi.contig657.g9387.t1">
    <property type="protein sequence ID" value="sdigi.contig657.g9387.t1"/>
    <property type="gene ID" value="sdigi.contig657.g9387"/>
</dbReference>
<evidence type="ECO:0000313" key="3">
    <source>
        <dbReference type="WBParaSite" id="sdigi.contig657.g9387.t1"/>
    </source>
</evidence>
<dbReference type="Proteomes" id="UP000887581">
    <property type="component" value="Unplaced"/>
</dbReference>
<dbReference type="AlphaFoldDB" id="A0A915Q627"/>
<reference evidence="3" key="1">
    <citation type="submission" date="2022-11" db="UniProtKB">
        <authorList>
            <consortium name="WormBaseParasite"/>
        </authorList>
    </citation>
    <scope>IDENTIFICATION</scope>
</reference>
<evidence type="ECO:0000313" key="2">
    <source>
        <dbReference type="Proteomes" id="UP000887581"/>
    </source>
</evidence>
<keyword evidence="2" id="KW-1185">Reference proteome</keyword>
<evidence type="ECO:0000256" key="1">
    <source>
        <dbReference type="SAM" id="Phobius"/>
    </source>
</evidence>
<feature type="transmembrane region" description="Helical" evidence="1">
    <location>
        <begin position="20"/>
        <end position="46"/>
    </location>
</feature>
<proteinExistence type="predicted"/>
<accession>A0A915Q627</accession>